<proteinExistence type="inferred from homology"/>
<dbReference type="VEuPathDB" id="PlasmoDB:AK88_02736"/>
<organism evidence="9 10">
    <name type="scientific">Plasmodium fragile</name>
    <dbReference type="NCBI Taxonomy" id="5857"/>
    <lineage>
        <taxon>Eukaryota</taxon>
        <taxon>Sar</taxon>
        <taxon>Alveolata</taxon>
        <taxon>Apicomplexa</taxon>
        <taxon>Aconoidasida</taxon>
        <taxon>Haemosporida</taxon>
        <taxon>Plasmodiidae</taxon>
        <taxon>Plasmodium</taxon>
        <taxon>Plasmodium (Plasmodium)</taxon>
    </lineage>
</organism>
<keyword evidence="5 6" id="KW-0030">Aminoacyl-tRNA synthetase</keyword>
<dbReference type="InterPro" id="IPR002305">
    <property type="entry name" value="aa-tRNA-synth_Ic"/>
</dbReference>
<dbReference type="GeneID" id="24268050"/>
<dbReference type="PROSITE" id="PS00178">
    <property type="entry name" value="AA_TRNA_LIGASE_I"/>
    <property type="match status" value="1"/>
</dbReference>
<evidence type="ECO:0000256" key="4">
    <source>
        <dbReference type="ARBA" id="ARBA00022917"/>
    </source>
</evidence>
<dbReference type="SUPFAM" id="SSF52374">
    <property type="entry name" value="Nucleotidylyl transferase"/>
    <property type="match status" value="1"/>
</dbReference>
<protein>
    <recommendedName>
        <fullName evidence="11">Tryptophan--tRNA ligase</fullName>
    </recommendedName>
</protein>
<evidence type="ECO:0000256" key="3">
    <source>
        <dbReference type="ARBA" id="ARBA00022840"/>
    </source>
</evidence>
<dbReference type="Gene3D" id="3.40.50.620">
    <property type="entry name" value="HUPs"/>
    <property type="match status" value="2"/>
</dbReference>
<keyword evidence="3 6" id="KW-0067">ATP-binding</keyword>
<accession>A0A0D9QKU4</accession>
<evidence type="ECO:0000256" key="1">
    <source>
        <dbReference type="ARBA" id="ARBA00022598"/>
    </source>
</evidence>
<dbReference type="Pfam" id="PF00579">
    <property type="entry name" value="tRNA-synt_1b"/>
    <property type="match status" value="2"/>
</dbReference>
<dbReference type="InterPro" id="IPR050203">
    <property type="entry name" value="Trp-tRNA_synthetase"/>
</dbReference>
<dbReference type="GO" id="GO:0005524">
    <property type="term" value="F:ATP binding"/>
    <property type="evidence" value="ECO:0007669"/>
    <property type="project" value="UniProtKB-KW"/>
</dbReference>
<comment type="similarity">
    <text evidence="6">Belongs to the class-I aminoacyl-tRNA synthetase family.</text>
</comment>
<dbReference type="InterPro" id="IPR001412">
    <property type="entry name" value="aa-tRNA-synth_I_CS"/>
</dbReference>
<feature type="signal peptide" evidence="8">
    <location>
        <begin position="1"/>
        <end position="23"/>
    </location>
</feature>
<name>A0A0D9QKU4_PLAFR</name>
<evidence type="ECO:0000256" key="2">
    <source>
        <dbReference type="ARBA" id="ARBA00022741"/>
    </source>
</evidence>
<dbReference type="InterPro" id="IPR014729">
    <property type="entry name" value="Rossmann-like_a/b/a_fold"/>
</dbReference>
<dbReference type="OrthoDB" id="15808at2759"/>
<dbReference type="Gene3D" id="1.10.240.10">
    <property type="entry name" value="Tyrosyl-Transfer RNA Synthetase"/>
    <property type="match status" value="1"/>
</dbReference>
<keyword evidence="8" id="KW-0732">Signal</keyword>
<evidence type="ECO:0008006" key="11">
    <source>
        <dbReference type="Google" id="ProtNLM"/>
    </source>
</evidence>
<dbReference type="RefSeq" id="XP_012335782.1">
    <property type="nucleotide sequence ID" value="XM_012480359.1"/>
</dbReference>
<evidence type="ECO:0000256" key="7">
    <source>
        <dbReference type="SAM" id="MobiDB-lite"/>
    </source>
</evidence>
<keyword evidence="10" id="KW-1185">Reference proteome</keyword>
<gene>
    <name evidence="9" type="ORF">AK88_02736</name>
</gene>
<keyword evidence="4 6" id="KW-0648">Protein biosynthesis</keyword>
<dbReference type="PANTHER" id="PTHR43766">
    <property type="entry name" value="TRYPTOPHAN--TRNA LIGASE, MITOCHONDRIAL"/>
    <property type="match status" value="1"/>
</dbReference>
<dbReference type="GO" id="GO:0005739">
    <property type="term" value="C:mitochondrion"/>
    <property type="evidence" value="ECO:0007669"/>
    <property type="project" value="TreeGrafter"/>
</dbReference>
<evidence type="ECO:0000256" key="8">
    <source>
        <dbReference type="SAM" id="SignalP"/>
    </source>
</evidence>
<dbReference type="AlphaFoldDB" id="A0A0D9QKU4"/>
<feature type="chain" id="PRO_5002343626" description="Tryptophan--tRNA ligase" evidence="8">
    <location>
        <begin position="24"/>
        <end position="585"/>
    </location>
</feature>
<dbReference type="PANTHER" id="PTHR43766:SF1">
    <property type="entry name" value="TRYPTOPHAN--TRNA LIGASE, MITOCHONDRIAL"/>
    <property type="match status" value="1"/>
</dbReference>
<keyword evidence="1 6" id="KW-0436">Ligase</keyword>
<dbReference type="Proteomes" id="UP000054561">
    <property type="component" value="Unassembled WGS sequence"/>
</dbReference>
<evidence type="ECO:0000256" key="5">
    <source>
        <dbReference type="ARBA" id="ARBA00023146"/>
    </source>
</evidence>
<evidence type="ECO:0000313" key="10">
    <source>
        <dbReference type="Proteomes" id="UP000054561"/>
    </source>
</evidence>
<keyword evidence="2 6" id="KW-0547">Nucleotide-binding</keyword>
<dbReference type="GO" id="GO:0006436">
    <property type="term" value="P:tryptophanyl-tRNA aminoacylation"/>
    <property type="evidence" value="ECO:0007669"/>
    <property type="project" value="TreeGrafter"/>
</dbReference>
<dbReference type="OMA" id="KPSGSIH"/>
<dbReference type="EMBL" id="KQ001672">
    <property type="protein sequence ID" value="KJP87568.1"/>
    <property type="molecule type" value="Genomic_DNA"/>
</dbReference>
<reference evidence="9 10" key="1">
    <citation type="submission" date="2014-03" db="EMBL/GenBank/DDBJ databases">
        <title>The Genome Sequence of Plasmodium fragile nilgiri.</title>
        <authorList>
            <consortium name="The Broad Institute Genomics Platform"/>
            <consortium name="The Broad Institute Genome Sequencing Center for Infectious Disease"/>
            <person name="Neafsey D."/>
            <person name="Duraisingh M."/>
            <person name="Young S.K."/>
            <person name="Zeng Q."/>
            <person name="Gargeya S."/>
            <person name="Abouelleil A."/>
            <person name="Alvarado L."/>
            <person name="Chapman S.B."/>
            <person name="Gainer-Dewar J."/>
            <person name="Goldberg J."/>
            <person name="Griggs A."/>
            <person name="Gujja S."/>
            <person name="Hansen M."/>
            <person name="Howarth C."/>
            <person name="Imamovic A."/>
            <person name="Larimer J."/>
            <person name="Pearson M."/>
            <person name="Poon T.W."/>
            <person name="Priest M."/>
            <person name="Roberts A."/>
            <person name="Saif S."/>
            <person name="Shea T."/>
            <person name="Sykes S."/>
            <person name="Wortman J."/>
            <person name="Nusbaum C."/>
            <person name="Birren B."/>
        </authorList>
    </citation>
    <scope>NUCLEOTIDE SEQUENCE [LARGE SCALE GENOMIC DNA]</scope>
    <source>
        <strain evidence="10">nilgiri</strain>
    </source>
</reference>
<feature type="region of interest" description="Disordered" evidence="7">
    <location>
        <begin position="452"/>
        <end position="472"/>
    </location>
</feature>
<evidence type="ECO:0000256" key="6">
    <source>
        <dbReference type="RuleBase" id="RU363036"/>
    </source>
</evidence>
<sequence length="585" mass="67846">MWSGRVLILCLLILAQIDLYAYANKMVRRGGCTPFLSKAPQVKRTKFKVNLRNGCTYLTGIKPSGSIHLGNYIGCLNPIINLEAKRNAPFENRKTKKTVKIYKIILIADLHSLTSVDKLPTLRTNVVDSVNTILSLIMDMYVKKKKYLQVFINNVKLENLLKLGNINRIINEEMFHQRARDTTTQDYSFYSFLKDPSGNEYSYVKNDNEVSQEHNIPCNDEDTPFNYVKQKLKQKHYFYIFRQSDIAQHTSLYYFINSFTSVNMLNKHVHVKNFPKHKSVALLSYPNLMLADILLYKPDYLIVGADQKKNIEVMKTISRKINSYFPHMINLPKIFPSKFHVQIMNLDGQQKMSKHNDDNLSGNFKNAHNIIYLFDDKHIIEEKIKKSKTDNYNNLIYAQAGRKEINNLINLFFFFYHYKMRDISPHVTERPGGNMSPLTQHADKLFLSKQDQTTQNKCTSSSPPSQQDKNYNQHVTCSDNVHTTIVGTNKSDEEKLQLSSRNNINPNINPKIGNHILSCYNNNYATFKYELSHLIHEHFLLPKFVYSVLESDGGNLVNQVLRQGKKCLSRTAANRFQNFKKRLNI</sequence>
<dbReference type="GO" id="GO:0004830">
    <property type="term" value="F:tryptophan-tRNA ligase activity"/>
    <property type="evidence" value="ECO:0007669"/>
    <property type="project" value="TreeGrafter"/>
</dbReference>
<evidence type="ECO:0000313" key="9">
    <source>
        <dbReference type="EMBL" id="KJP87568.1"/>
    </source>
</evidence>